<proteinExistence type="predicted"/>
<sequence length="314" mass="33887">MLFENFFKKPGETKNITPKILAVVLAVILWMYVMNEQNPPFEASFTLPLEVRNAATSMVISDVPETVKVKIRGPRSVVAGVLTKDLKAFVDVKGLSEGVHSVTVSATIPSNIELVEIIPDKVNVRIENIISRQLPVEVRLTGTPPKGTVVGKTAAATESVTIEGPKTIVETVEKVIAAVDLAGKNTDITADAVLVPLNHADKEVEGIAVYPERTRVSVNLVSTLKKKTLDIRPVTQGELPPGLSIKSIVTQPDKVEITETVPGKDIEKLEAIYTEPVNLADINKDTEKEVKLLLPEATTGTVGTVTVRVKVGPR</sequence>
<dbReference type="InterPro" id="IPR053154">
    <property type="entry name" value="c-di-AMP_regulator"/>
</dbReference>
<keyword evidence="2" id="KW-1185">Reference proteome</keyword>
<gene>
    <name evidence="1" type="primary">cdaR_1</name>
    <name evidence="1" type="ORF">SPACI_005070</name>
</gene>
<dbReference type="RefSeq" id="WP_093796542.1">
    <property type="nucleotide sequence ID" value="NZ_CP155571.1"/>
</dbReference>
<protein>
    <submittedName>
        <fullName evidence="1">CdaA regulatory protein CdaR</fullName>
    </submittedName>
</protein>
<evidence type="ECO:0000313" key="2">
    <source>
        <dbReference type="Proteomes" id="UP000216052"/>
    </source>
</evidence>
<dbReference type="PANTHER" id="PTHR37804">
    <property type="entry name" value="CDAA REGULATORY PROTEIN CDAR"/>
    <property type="match status" value="1"/>
</dbReference>
<dbReference type="PANTHER" id="PTHR37804:SF1">
    <property type="entry name" value="CDAA REGULATORY PROTEIN CDAR"/>
    <property type="match status" value="1"/>
</dbReference>
<dbReference type="Gene3D" id="2.170.120.30">
    <property type="match status" value="1"/>
</dbReference>
<evidence type="ECO:0000313" key="1">
    <source>
        <dbReference type="EMBL" id="XFO70508.1"/>
    </source>
</evidence>
<organism evidence="1 2">
    <name type="scientific">Sporomusa acidovorans (strain ATCC 49682 / DSM 3132 / Mol)</name>
    <dbReference type="NCBI Taxonomy" id="1123286"/>
    <lineage>
        <taxon>Bacteria</taxon>
        <taxon>Bacillati</taxon>
        <taxon>Bacillota</taxon>
        <taxon>Negativicutes</taxon>
        <taxon>Selenomonadales</taxon>
        <taxon>Sporomusaceae</taxon>
        <taxon>Sporomusa</taxon>
    </lineage>
</organism>
<name>A0ABZ3IWQ5_SPOA4</name>
<dbReference type="EMBL" id="CP155571">
    <property type="protein sequence ID" value="XFO70508.1"/>
    <property type="molecule type" value="Genomic_DNA"/>
</dbReference>
<dbReference type="InterPro" id="IPR012505">
    <property type="entry name" value="YbbR"/>
</dbReference>
<accession>A0ABZ3IWQ5</accession>
<dbReference type="Gene3D" id="2.170.120.40">
    <property type="entry name" value="YbbR-like domain"/>
    <property type="match status" value="2"/>
</dbReference>
<dbReference type="Proteomes" id="UP000216052">
    <property type="component" value="Chromosome"/>
</dbReference>
<reference evidence="1" key="1">
    <citation type="submission" date="2024-05" db="EMBL/GenBank/DDBJ databases">
        <title>Isolation and characterization of Sporomusa carbonis sp. nov., a carboxydotrophic hydrogenogen in the genus of Sporomusa isolated from a charcoal burning pile.</title>
        <authorList>
            <person name="Boeer T."/>
            <person name="Rosenbaum F."/>
            <person name="Eysell L."/>
            <person name="Mueller V."/>
            <person name="Daniel R."/>
            <person name="Poehlein A."/>
        </authorList>
    </citation>
    <scope>NUCLEOTIDE SEQUENCE [LARGE SCALE GENOMIC DNA]</scope>
    <source>
        <strain evidence="1">DSM 3132</strain>
    </source>
</reference>
<dbReference type="Pfam" id="PF07949">
    <property type="entry name" value="YbbR"/>
    <property type="match status" value="3"/>
</dbReference>
<dbReference type="CDD" id="cd20206">
    <property type="entry name" value="YbbR"/>
    <property type="match status" value="1"/>
</dbReference>